<sequence>MNEASVIVSRPVRPEALVLLFHGVGSTADNLVPLGELAARERAHAMVVSVSAPHPSTPGAGREWFSVIGVTEQGRPDRVRDAMPSFLEVVSMWQAEAGVDASRTTLVGFSQGAIMALEATQVADLSGRVVSLSGRFAQLPRRAPDGVVFRFVHGAVDPVIDPRFSVQSAQTLRALGADATVQLLPGLAHGIDARAARLAMEALA</sequence>
<dbReference type="AlphaFoldDB" id="A0A7X6DEK0"/>
<dbReference type="InterPro" id="IPR003140">
    <property type="entry name" value="PLipase/COase/thioEstase"/>
</dbReference>
<comment type="caution">
    <text evidence="4">The sequence shown here is derived from an EMBL/GenBank/DDBJ whole genome shotgun (WGS) entry which is preliminary data.</text>
</comment>
<gene>
    <name evidence="4" type="ORF">RAMLITH_07485</name>
</gene>
<accession>A0A7X6DEK0</accession>
<dbReference type="Gene3D" id="3.40.50.1820">
    <property type="entry name" value="alpha/beta hydrolase"/>
    <property type="match status" value="1"/>
</dbReference>
<dbReference type="PANTHER" id="PTHR10655:SF17">
    <property type="entry name" value="LYSOPHOSPHOLIPASE-LIKE PROTEIN 1"/>
    <property type="match status" value="1"/>
</dbReference>
<dbReference type="Proteomes" id="UP000521868">
    <property type="component" value="Unassembled WGS sequence"/>
</dbReference>
<name>A0A7X6DEK0_9BURK</name>
<proteinExistence type="inferred from homology"/>
<evidence type="ECO:0000256" key="1">
    <source>
        <dbReference type="ARBA" id="ARBA00006499"/>
    </source>
</evidence>
<comment type="similarity">
    <text evidence="1">Belongs to the AB hydrolase superfamily. AB hydrolase 2 family.</text>
</comment>
<dbReference type="GO" id="GO:0016787">
    <property type="term" value="F:hydrolase activity"/>
    <property type="evidence" value="ECO:0007669"/>
    <property type="project" value="UniProtKB-KW"/>
</dbReference>
<reference evidence="4 5" key="1">
    <citation type="journal article" date="2020" name="Nature">
        <title>Bacterial chemolithoautotrophy via manganese oxidation.</title>
        <authorList>
            <person name="Yu H."/>
            <person name="Leadbetter J.R."/>
        </authorList>
    </citation>
    <scope>NUCLEOTIDE SEQUENCE [LARGE SCALE GENOMIC DNA]</scope>
    <source>
        <strain evidence="4 5">RBP-1</strain>
    </source>
</reference>
<evidence type="ECO:0000313" key="4">
    <source>
        <dbReference type="EMBL" id="NKE65662.1"/>
    </source>
</evidence>
<dbReference type="EMBL" id="VTOX01000002">
    <property type="protein sequence ID" value="NKE65662.1"/>
    <property type="molecule type" value="Genomic_DNA"/>
</dbReference>
<organism evidence="4 5">
    <name type="scientific">Ramlibacter lithotrophicus</name>
    <dbReference type="NCBI Taxonomy" id="2606681"/>
    <lineage>
        <taxon>Bacteria</taxon>
        <taxon>Pseudomonadati</taxon>
        <taxon>Pseudomonadota</taxon>
        <taxon>Betaproteobacteria</taxon>
        <taxon>Burkholderiales</taxon>
        <taxon>Comamonadaceae</taxon>
        <taxon>Ramlibacter</taxon>
    </lineage>
</organism>
<dbReference type="PANTHER" id="PTHR10655">
    <property type="entry name" value="LYSOPHOSPHOLIPASE-RELATED"/>
    <property type="match status" value="1"/>
</dbReference>
<feature type="domain" description="Phospholipase/carboxylesterase/thioesterase" evidence="3">
    <location>
        <begin position="3"/>
        <end position="195"/>
    </location>
</feature>
<keyword evidence="2" id="KW-0378">Hydrolase</keyword>
<dbReference type="InterPro" id="IPR029058">
    <property type="entry name" value="AB_hydrolase_fold"/>
</dbReference>
<dbReference type="NCBIfam" id="NF008525">
    <property type="entry name" value="PRK11460.1"/>
    <property type="match status" value="1"/>
</dbReference>
<evidence type="ECO:0000259" key="3">
    <source>
        <dbReference type="Pfam" id="PF02230"/>
    </source>
</evidence>
<protein>
    <submittedName>
        <fullName evidence="4">Esterase</fullName>
    </submittedName>
</protein>
<dbReference type="RefSeq" id="WP_168106763.1">
    <property type="nucleotide sequence ID" value="NZ_VTOX01000002.1"/>
</dbReference>
<dbReference type="Pfam" id="PF02230">
    <property type="entry name" value="Abhydrolase_2"/>
    <property type="match status" value="1"/>
</dbReference>
<evidence type="ECO:0000313" key="5">
    <source>
        <dbReference type="Proteomes" id="UP000521868"/>
    </source>
</evidence>
<dbReference type="SUPFAM" id="SSF53474">
    <property type="entry name" value="alpha/beta-Hydrolases"/>
    <property type="match status" value="1"/>
</dbReference>
<evidence type="ECO:0000256" key="2">
    <source>
        <dbReference type="ARBA" id="ARBA00022801"/>
    </source>
</evidence>
<dbReference type="InterPro" id="IPR050565">
    <property type="entry name" value="LYPA1-2/EST-like"/>
</dbReference>
<keyword evidence="5" id="KW-1185">Reference proteome</keyword>